<comment type="caution">
    <text evidence="4">The sequence shown here is derived from an EMBL/GenBank/DDBJ whole genome shotgun (WGS) entry which is preliminary data.</text>
</comment>
<evidence type="ECO:0000256" key="2">
    <source>
        <dbReference type="SAM" id="Phobius"/>
    </source>
</evidence>
<protein>
    <recommendedName>
        <fullName evidence="3">N-acetyltransferase domain-containing protein</fullName>
    </recommendedName>
</protein>
<proteinExistence type="predicted"/>
<keyword evidence="2" id="KW-1133">Transmembrane helix</keyword>
<evidence type="ECO:0000313" key="4">
    <source>
        <dbReference type="EMBL" id="CAH3170208.1"/>
    </source>
</evidence>
<evidence type="ECO:0000313" key="5">
    <source>
        <dbReference type="Proteomes" id="UP001159405"/>
    </source>
</evidence>
<dbReference type="InterPro" id="IPR050769">
    <property type="entry name" value="NAT_camello-type"/>
</dbReference>
<feature type="transmembrane region" description="Helical" evidence="2">
    <location>
        <begin position="85"/>
        <end position="105"/>
    </location>
</feature>
<dbReference type="EMBL" id="CALNXK010000154">
    <property type="protein sequence ID" value="CAH3170208.1"/>
    <property type="molecule type" value="Genomic_DNA"/>
</dbReference>
<dbReference type="PANTHER" id="PTHR13947:SF37">
    <property type="entry name" value="LD18367P"/>
    <property type="match status" value="1"/>
</dbReference>
<sequence>MNLASQCQRNNMKSFSVARTPTLDQDLRIRRFHREDTHRVHNLFLEETRCMLWPMFVQAVRSPPAVVLHVMLMFAGVIFARSCILALFGGIFAFSGVFVYVYHWFYNYLTSSLRGDLSNITQNYLSKAKCNFLVAEFDISIVGFIAIDQLSESVASVKRISVDVCFGGQRKYIATKLLQEAFKFCQECGYNELVMEIPGTNKPKVHRLHRSETKNKQDLFIARQG</sequence>
<name>A0ABN8QUM4_9CNID</name>
<keyword evidence="1" id="KW-0808">Transferase</keyword>
<keyword evidence="2" id="KW-0812">Transmembrane</keyword>
<accession>A0ABN8QUM4</accession>
<keyword evidence="2" id="KW-0472">Membrane</keyword>
<dbReference type="Pfam" id="PF00583">
    <property type="entry name" value="Acetyltransf_1"/>
    <property type="match status" value="1"/>
</dbReference>
<reference evidence="4 5" key="1">
    <citation type="submission" date="2022-05" db="EMBL/GenBank/DDBJ databases">
        <authorList>
            <consortium name="Genoscope - CEA"/>
            <person name="William W."/>
        </authorList>
    </citation>
    <scope>NUCLEOTIDE SEQUENCE [LARGE SCALE GENOMIC DNA]</scope>
</reference>
<organism evidence="4 5">
    <name type="scientific">Porites lobata</name>
    <dbReference type="NCBI Taxonomy" id="104759"/>
    <lineage>
        <taxon>Eukaryota</taxon>
        <taxon>Metazoa</taxon>
        <taxon>Cnidaria</taxon>
        <taxon>Anthozoa</taxon>
        <taxon>Hexacorallia</taxon>
        <taxon>Scleractinia</taxon>
        <taxon>Fungiina</taxon>
        <taxon>Poritidae</taxon>
        <taxon>Porites</taxon>
    </lineage>
</organism>
<dbReference type="Proteomes" id="UP001159405">
    <property type="component" value="Unassembled WGS sequence"/>
</dbReference>
<dbReference type="Gene3D" id="3.40.630.30">
    <property type="match status" value="1"/>
</dbReference>
<evidence type="ECO:0000259" key="3">
    <source>
        <dbReference type="PROSITE" id="PS51186"/>
    </source>
</evidence>
<feature type="domain" description="N-acetyltransferase" evidence="3">
    <location>
        <begin position="92"/>
        <end position="225"/>
    </location>
</feature>
<dbReference type="InterPro" id="IPR000182">
    <property type="entry name" value="GNAT_dom"/>
</dbReference>
<evidence type="ECO:0000256" key="1">
    <source>
        <dbReference type="ARBA" id="ARBA00022679"/>
    </source>
</evidence>
<dbReference type="SUPFAM" id="SSF55729">
    <property type="entry name" value="Acyl-CoA N-acyltransferases (Nat)"/>
    <property type="match status" value="1"/>
</dbReference>
<feature type="transmembrane region" description="Helical" evidence="2">
    <location>
        <begin position="59"/>
        <end position="79"/>
    </location>
</feature>
<dbReference type="PANTHER" id="PTHR13947">
    <property type="entry name" value="GNAT FAMILY N-ACETYLTRANSFERASE"/>
    <property type="match status" value="1"/>
</dbReference>
<dbReference type="PROSITE" id="PS51186">
    <property type="entry name" value="GNAT"/>
    <property type="match status" value="1"/>
</dbReference>
<dbReference type="CDD" id="cd04301">
    <property type="entry name" value="NAT_SF"/>
    <property type="match status" value="1"/>
</dbReference>
<dbReference type="InterPro" id="IPR016181">
    <property type="entry name" value="Acyl_CoA_acyltransferase"/>
</dbReference>
<gene>
    <name evidence="4" type="ORF">PLOB_00010555</name>
</gene>
<keyword evidence="5" id="KW-1185">Reference proteome</keyword>